<keyword evidence="4" id="KW-1185">Reference proteome</keyword>
<dbReference type="InterPro" id="IPR044016">
    <property type="entry name" value="Big_13"/>
</dbReference>
<evidence type="ECO:0000259" key="2">
    <source>
        <dbReference type="Pfam" id="PF19077"/>
    </source>
</evidence>
<evidence type="ECO:0000313" key="4">
    <source>
        <dbReference type="Proteomes" id="UP001202922"/>
    </source>
</evidence>
<feature type="compositionally biased region" description="Polar residues" evidence="1">
    <location>
        <begin position="350"/>
        <end position="362"/>
    </location>
</feature>
<evidence type="ECO:0000313" key="3">
    <source>
        <dbReference type="EMBL" id="MCH6471552.1"/>
    </source>
</evidence>
<dbReference type="NCBIfam" id="NF033510">
    <property type="entry name" value="Ca_tandemer"/>
    <property type="match status" value="1"/>
</dbReference>
<proteinExistence type="predicted"/>
<accession>A0ABS9U577</accession>
<dbReference type="InterPro" id="IPR013783">
    <property type="entry name" value="Ig-like_fold"/>
</dbReference>
<dbReference type="Proteomes" id="UP001202922">
    <property type="component" value="Unassembled WGS sequence"/>
</dbReference>
<gene>
    <name evidence="3" type="ORF">L0M17_16460</name>
</gene>
<name>A0ABS9U577_9MICC</name>
<evidence type="ECO:0000256" key="1">
    <source>
        <dbReference type="SAM" id="MobiDB-lite"/>
    </source>
</evidence>
<dbReference type="Pfam" id="PF19077">
    <property type="entry name" value="Big_13"/>
    <property type="match status" value="1"/>
</dbReference>
<reference evidence="3 4" key="1">
    <citation type="submission" date="2022-03" db="EMBL/GenBank/DDBJ databases">
        <title>Sinomonas sp. isolated from a soil.</title>
        <authorList>
            <person name="Han J."/>
            <person name="Kim D.-U."/>
        </authorList>
    </citation>
    <scope>NUCLEOTIDE SEQUENCE [LARGE SCALE GENOMIC DNA]</scope>
    <source>
        <strain evidence="3 4">5-5</strain>
    </source>
</reference>
<dbReference type="EMBL" id="JAKZBV010000001">
    <property type="protein sequence ID" value="MCH6471552.1"/>
    <property type="molecule type" value="Genomic_DNA"/>
</dbReference>
<feature type="compositionally biased region" description="Polar residues" evidence="1">
    <location>
        <begin position="328"/>
        <end position="341"/>
    </location>
</feature>
<organism evidence="3 4">
    <name type="scientific">Sinomonas terrae</name>
    <dbReference type="NCBI Taxonomy" id="2908838"/>
    <lineage>
        <taxon>Bacteria</taxon>
        <taxon>Bacillati</taxon>
        <taxon>Actinomycetota</taxon>
        <taxon>Actinomycetes</taxon>
        <taxon>Micrococcales</taxon>
        <taxon>Micrococcaceae</taxon>
        <taxon>Sinomonas</taxon>
    </lineage>
</organism>
<sequence length="362" mass="34872">MPPAAPTLSVPSAVSSSTVGSVTVSGTAEAGATVGLQITDAGAAHTVTGSATADGSGNWSVTGLNLSTLSDGQITYTAAATDAAGNTGPSATQTGAKKTTTATPAFTTYPAKITSNAVSSVQLAGTAEAGVGLLITSTDSAGHSASATLTAGGTGAWSTTLNLAAFSPGAVTFTAKATDAYGNTASASVSSRIGPKVVSISLLNGGAAGTADAGDRVVIVFSEKMSPSSFCSTWTSATGPWSLGSGLNVTIANSGGTSDNLTLTSTGCTTADFGAVGLGAHYSASNTTLQFKGSGSRASQAQLSSDGTTLTITLGALFKGTPLTGVSAGTPSYQPATTGTPTDIGGVPLPTQSVPATSTSRF</sequence>
<dbReference type="Gene3D" id="2.60.40.10">
    <property type="entry name" value="Immunoglobulins"/>
    <property type="match status" value="2"/>
</dbReference>
<feature type="region of interest" description="Disordered" evidence="1">
    <location>
        <begin position="328"/>
        <end position="362"/>
    </location>
</feature>
<comment type="caution">
    <text evidence="3">The sequence shown here is derived from an EMBL/GenBank/DDBJ whole genome shotgun (WGS) entry which is preliminary data.</text>
</comment>
<feature type="domain" description="Bacterial Ig-like" evidence="2">
    <location>
        <begin position="23"/>
        <end position="91"/>
    </location>
</feature>
<protein>
    <submittedName>
        <fullName evidence="3">Ig-like domain-containing protein</fullName>
    </submittedName>
</protein>